<dbReference type="PANTHER" id="PTHR46082:SF6">
    <property type="entry name" value="AAA+ ATPASE DOMAIN-CONTAINING PROTEIN-RELATED"/>
    <property type="match status" value="1"/>
</dbReference>
<dbReference type="GO" id="GO:0043531">
    <property type="term" value="F:ADP binding"/>
    <property type="evidence" value="ECO:0007669"/>
    <property type="project" value="InterPro"/>
</dbReference>
<comment type="caution">
    <text evidence="2">The sequence shown here is derived from an EMBL/GenBank/DDBJ whole genome shotgun (WGS) entry which is preliminary data.</text>
</comment>
<feature type="domain" description="NB-ARC" evidence="1">
    <location>
        <begin position="25"/>
        <end position="195"/>
    </location>
</feature>
<dbReference type="Proteomes" id="UP000193689">
    <property type="component" value="Unassembled WGS sequence"/>
</dbReference>
<proteinExistence type="predicted"/>
<keyword evidence="3" id="KW-1185">Reference proteome</keyword>
<dbReference type="RefSeq" id="XP_040721717.1">
    <property type="nucleotide sequence ID" value="XM_040864714.1"/>
</dbReference>
<dbReference type="EMBL" id="MCFJ01000001">
    <property type="protein sequence ID" value="ORY72125.1"/>
    <property type="molecule type" value="Genomic_DNA"/>
</dbReference>
<dbReference type="GO" id="GO:0016787">
    <property type="term" value="F:hydrolase activity"/>
    <property type="evidence" value="ECO:0007669"/>
    <property type="project" value="UniProtKB-KW"/>
</dbReference>
<protein>
    <submittedName>
        <fullName evidence="2">p-loop containing nucleoside triphosphate hydrolase protein</fullName>
    </submittedName>
</protein>
<dbReference type="PANTHER" id="PTHR46082">
    <property type="entry name" value="ATP/GTP-BINDING PROTEIN-RELATED"/>
    <property type="match status" value="1"/>
</dbReference>
<dbReference type="InterPro" id="IPR027417">
    <property type="entry name" value="P-loop_NTPase"/>
</dbReference>
<dbReference type="InterPro" id="IPR053137">
    <property type="entry name" value="NLR-like"/>
</dbReference>
<dbReference type="STRING" id="1141098.A0A1Y2EMS1"/>
<evidence type="ECO:0000259" key="1">
    <source>
        <dbReference type="Pfam" id="PF00931"/>
    </source>
</evidence>
<dbReference type="SUPFAM" id="SSF52540">
    <property type="entry name" value="P-loop containing nucleoside triphosphate hydrolases"/>
    <property type="match status" value="1"/>
</dbReference>
<dbReference type="OrthoDB" id="626167at2759"/>
<gene>
    <name evidence="2" type="ORF">BCR38DRAFT_494103</name>
</gene>
<organism evidence="2 3">
    <name type="scientific">Pseudomassariella vexata</name>
    <dbReference type="NCBI Taxonomy" id="1141098"/>
    <lineage>
        <taxon>Eukaryota</taxon>
        <taxon>Fungi</taxon>
        <taxon>Dikarya</taxon>
        <taxon>Ascomycota</taxon>
        <taxon>Pezizomycotina</taxon>
        <taxon>Sordariomycetes</taxon>
        <taxon>Xylariomycetidae</taxon>
        <taxon>Amphisphaeriales</taxon>
        <taxon>Pseudomassariaceae</taxon>
        <taxon>Pseudomassariella</taxon>
    </lineage>
</organism>
<reference evidence="2 3" key="1">
    <citation type="submission" date="2016-07" db="EMBL/GenBank/DDBJ databases">
        <title>Pervasive Adenine N6-methylation of Active Genes in Fungi.</title>
        <authorList>
            <consortium name="DOE Joint Genome Institute"/>
            <person name="Mondo S.J."/>
            <person name="Dannebaum R.O."/>
            <person name="Kuo R.C."/>
            <person name="Labutti K."/>
            <person name="Haridas S."/>
            <person name="Kuo A."/>
            <person name="Salamov A."/>
            <person name="Ahrendt S.R."/>
            <person name="Lipzen A."/>
            <person name="Sullivan W."/>
            <person name="Andreopoulos W.B."/>
            <person name="Clum A."/>
            <person name="Lindquist E."/>
            <person name="Daum C."/>
            <person name="Ramamoorthy G.K."/>
            <person name="Gryganskyi A."/>
            <person name="Culley D."/>
            <person name="Magnuson J.K."/>
            <person name="James T.Y."/>
            <person name="O'Malley M.A."/>
            <person name="Stajich J.E."/>
            <person name="Spatafora J.W."/>
            <person name="Visel A."/>
            <person name="Grigoriev I.V."/>
        </authorList>
    </citation>
    <scope>NUCLEOTIDE SEQUENCE [LARGE SCALE GENOMIC DNA]</scope>
    <source>
        <strain evidence="2 3">CBS 129021</strain>
    </source>
</reference>
<accession>A0A1Y2EMS1</accession>
<evidence type="ECO:0000313" key="2">
    <source>
        <dbReference type="EMBL" id="ORY72125.1"/>
    </source>
</evidence>
<dbReference type="InterPro" id="IPR002182">
    <property type="entry name" value="NB-ARC"/>
</dbReference>
<name>A0A1Y2EMS1_9PEZI</name>
<evidence type="ECO:0000313" key="3">
    <source>
        <dbReference type="Proteomes" id="UP000193689"/>
    </source>
</evidence>
<dbReference type="Pfam" id="PF00931">
    <property type="entry name" value="NB-ARC"/>
    <property type="match status" value="1"/>
</dbReference>
<dbReference type="Gene3D" id="3.40.50.300">
    <property type="entry name" value="P-loop containing nucleotide triphosphate hydrolases"/>
    <property type="match status" value="1"/>
</dbReference>
<dbReference type="AlphaFoldDB" id="A0A1Y2EMS1"/>
<keyword evidence="2" id="KW-0378">Hydrolase</keyword>
<dbReference type="GeneID" id="63780926"/>
<dbReference type="InParanoid" id="A0A1Y2EMS1"/>
<sequence length="269" mass="30083">MIIQESHYIGLFGRNGAFTGRESTLEQLLERIIPGTNKDDCQRTAIEGLGGVGKTQIALEAAYRIRDAYDNCSIFWVPTVDINSFENAYRQIGKALDVKGLDDDKVDVKLLVKAALEDESAGNWLLIINNADDLKSVKELSSSLPFNWKGSILFTTRNHQATVELDIVWRNIVIVEKMNKTEALEMLRNGLNENQTQDIKSTETLLKLLAYLPLAIKQACAFIAKTGISTGKYLEYCLSSNEILINLLGEEFQDRGRYEVTKNPVATTC</sequence>